<dbReference type="PROSITE" id="PS50297">
    <property type="entry name" value="ANK_REP_REGION"/>
    <property type="match status" value="2"/>
</dbReference>
<dbReference type="SUPFAM" id="SSF48403">
    <property type="entry name" value="Ankyrin repeat"/>
    <property type="match status" value="1"/>
</dbReference>
<sequence length="554" mass="62549">MLEAPTTADLVKRRHDLDALRSGAMLLGIALHAGVAYTTARWLVNDSHQSELFDIFANLVHGFRMQLFFLLSGFFTAMLYQKRGLKALVAHRFKRIFLPLVLFGAFLCPLVSWLADKSAETEAAVPVRDYHDEAKDEWYAVLNGEVEILRSYLEQGGDVNALHPEKSASLLSIAAMTGNTECVDYLLGEGAKLDTLDSDGGTPLHSAALFGREDVVSLLLEAGADPKAQNKYGYTPLDSAYHPWGVVQWLAGEYRIVLDQPSVESDRVKVRSLLEGAGAVQNIEIKEEKVTKVDEALQWLMHGPSLHHLWFLWFLCWFLGGFALVVWLLRRFGFLARTLPEWMLSFPGCYVWLVPLPLLGQYFMSRGYGFIGPDTSTGLLPMPRVLGYYAVFFAFGALLYTHGGEKRLGRRWKLGLVIGLLVLAPVVLELEFHYTGILEGLTWGRETISDILQVLYAWVMVFACMGMFRQLMKHESSKVRYMSDASYWLYLMHLPLSMSVQMGMRSWDAPAWLKFLIVCAVVMIVLLPVYQWVVRYGWIGALLNGRKNPADERC</sequence>
<evidence type="ECO:0000259" key="3">
    <source>
        <dbReference type="Pfam" id="PF01757"/>
    </source>
</evidence>
<feature type="transmembrane region" description="Helical" evidence="2">
    <location>
        <begin position="454"/>
        <end position="472"/>
    </location>
</feature>
<feature type="domain" description="Acyltransferase 3" evidence="3">
    <location>
        <begin position="298"/>
        <end position="528"/>
    </location>
</feature>
<organism evidence="4 5">
    <name type="scientific">Rubritalea squalenifaciens DSM 18772</name>
    <dbReference type="NCBI Taxonomy" id="1123071"/>
    <lineage>
        <taxon>Bacteria</taxon>
        <taxon>Pseudomonadati</taxon>
        <taxon>Verrucomicrobiota</taxon>
        <taxon>Verrucomicrobiia</taxon>
        <taxon>Verrucomicrobiales</taxon>
        <taxon>Rubritaleaceae</taxon>
        <taxon>Rubritalea</taxon>
    </lineage>
</organism>
<dbReference type="OrthoDB" id="341887at2"/>
<dbReference type="AlphaFoldDB" id="A0A1M6DWX1"/>
<feature type="transmembrane region" description="Helical" evidence="2">
    <location>
        <begin position="310"/>
        <end position="330"/>
    </location>
</feature>
<dbReference type="InterPro" id="IPR002110">
    <property type="entry name" value="Ankyrin_rpt"/>
</dbReference>
<feature type="transmembrane region" description="Helical" evidence="2">
    <location>
        <begin position="511"/>
        <end position="533"/>
    </location>
</feature>
<proteinExistence type="predicted"/>
<dbReference type="InParanoid" id="A0A1M6DWX1"/>
<evidence type="ECO:0000256" key="2">
    <source>
        <dbReference type="SAM" id="Phobius"/>
    </source>
</evidence>
<dbReference type="RefSeq" id="WP_143158234.1">
    <property type="nucleotide sequence ID" value="NZ_FQYR01000002.1"/>
</dbReference>
<keyword evidence="1" id="KW-0040">ANK repeat</keyword>
<feature type="transmembrane region" description="Helical" evidence="2">
    <location>
        <begin position="414"/>
        <end position="434"/>
    </location>
</feature>
<accession>A0A1M6DWX1</accession>
<dbReference type="FunCoup" id="A0A1M6DWX1">
    <property type="interactions" value="2"/>
</dbReference>
<keyword evidence="5" id="KW-1185">Reference proteome</keyword>
<feature type="transmembrane region" description="Helical" evidence="2">
    <location>
        <begin position="96"/>
        <end position="115"/>
    </location>
</feature>
<keyword evidence="2" id="KW-0812">Transmembrane</keyword>
<dbReference type="Pfam" id="PF01757">
    <property type="entry name" value="Acyl_transf_3"/>
    <property type="match status" value="2"/>
</dbReference>
<dbReference type="Proteomes" id="UP000184510">
    <property type="component" value="Unassembled WGS sequence"/>
</dbReference>
<dbReference type="GO" id="GO:0016747">
    <property type="term" value="F:acyltransferase activity, transferring groups other than amino-acyl groups"/>
    <property type="evidence" value="ECO:0007669"/>
    <property type="project" value="InterPro"/>
</dbReference>
<dbReference type="PANTHER" id="PTHR36927:SF1">
    <property type="entry name" value="MDO-LIKE PROTEIN"/>
    <property type="match status" value="1"/>
</dbReference>
<keyword evidence="2" id="KW-0472">Membrane</keyword>
<dbReference type="InterPro" id="IPR002656">
    <property type="entry name" value="Acyl_transf_3_dom"/>
</dbReference>
<feature type="repeat" description="ANK" evidence="1">
    <location>
        <begin position="199"/>
        <end position="231"/>
    </location>
</feature>
<dbReference type="SMART" id="SM00248">
    <property type="entry name" value="ANK"/>
    <property type="match status" value="3"/>
</dbReference>
<dbReference type="PROSITE" id="PS50088">
    <property type="entry name" value="ANK_REPEAT"/>
    <property type="match status" value="2"/>
</dbReference>
<name>A0A1M6DWX1_9BACT</name>
<feature type="transmembrane region" description="Helical" evidence="2">
    <location>
        <begin position="342"/>
        <end position="365"/>
    </location>
</feature>
<evidence type="ECO:0000313" key="5">
    <source>
        <dbReference type="Proteomes" id="UP000184510"/>
    </source>
</evidence>
<feature type="transmembrane region" description="Helical" evidence="2">
    <location>
        <begin position="63"/>
        <end position="80"/>
    </location>
</feature>
<dbReference type="InterPro" id="IPR036770">
    <property type="entry name" value="Ankyrin_rpt-contain_sf"/>
</dbReference>
<reference evidence="4 5" key="1">
    <citation type="submission" date="2016-11" db="EMBL/GenBank/DDBJ databases">
        <authorList>
            <person name="Jaros S."/>
            <person name="Januszkiewicz K."/>
            <person name="Wedrychowicz H."/>
        </authorList>
    </citation>
    <scope>NUCLEOTIDE SEQUENCE [LARGE SCALE GENOMIC DNA]</scope>
    <source>
        <strain evidence="4 5">DSM 18772</strain>
    </source>
</reference>
<evidence type="ECO:0000256" key="1">
    <source>
        <dbReference type="PROSITE-ProRule" id="PRU00023"/>
    </source>
</evidence>
<dbReference type="PANTHER" id="PTHR36927">
    <property type="entry name" value="BLR4337 PROTEIN"/>
    <property type="match status" value="1"/>
</dbReference>
<gene>
    <name evidence="4" type="ORF">SAMN02745181_0858</name>
</gene>
<protein>
    <submittedName>
        <fullName evidence="4">Ankyrin repeat-containing protein</fullName>
    </submittedName>
</protein>
<feature type="transmembrane region" description="Helical" evidence="2">
    <location>
        <begin position="385"/>
        <end position="402"/>
    </location>
</feature>
<feature type="domain" description="Acyltransferase 3" evidence="3">
    <location>
        <begin position="15"/>
        <end position="120"/>
    </location>
</feature>
<dbReference type="InterPro" id="IPR050623">
    <property type="entry name" value="Glucan_succinyl_AcylTrfase"/>
</dbReference>
<feature type="repeat" description="ANK" evidence="1">
    <location>
        <begin position="166"/>
        <end position="198"/>
    </location>
</feature>
<evidence type="ECO:0000313" key="4">
    <source>
        <dbReference type="EMBL" id="SHI77711.1"/>
    </source>
</evidence>
<dbReference type="STRING" id="1123071.SAMN02745181_0858"/>
<feature type="transmembrane region" description="Helical" evidence="2">
    <location>
        <begin position="23"/>
        <end position="43"/>
    </location>
</feature>
<keyword evidence="2" id="KW-1133">Transmembrane helix</keyword>
<dbReference type="EMBL" id="FQYR01000002">
    <property type="protein sequence ID" value="SHI77711.1"/>
    <property type="molecule type" value="Genomic_DNA"/>
</dbReference>
<dbReference type="Gene3D" id="1.25.40.20">
    <property type="entry name" value="Ankyrin repeat-containing domain"/>
    <property type="match status" value="2"/>
</dbReference>
<dbReference type="Pfam" id="PF12796">
    <property type="entry name" value="Ank_2"/>
    <property type="match status" value="1"/>
</dbReference>